<dbReference type="GO" id="GO:0032259">
    <property type="term" value="P:methylation"/>
    <property type="evidence" value="ECO:0007669"/>
    <property type="project" value="UniProtKB-KW"/>
</dbReference>
<dbReference type="GO" id="GO:0003676">
    <property type="term" value="F:nucleic acid binding"/>
    <property type="evidence" value="ECO:0007669"/>
    <property type="project" value="InterPro"/>
</dbReference>
<keyword evidence="3 4" id="KW-0949">S-adenosyl-L-methionine</keyword>
<evidence type="ECO:0000256" key="3">
    <source>
        <dbReference type="ARBA" id="ARBA00022691"/>
    </source>
</evidence>
<keyword evidence="7" id="KW-1185">Reference proteome</keyword>
<dbReference type="HAMAP" id="MF_02125">
    <property type="entry name" value="L3_methyltr_PrmB"/>
    <property type="match status" value="1"/>
</dbReference>
<dbReference type="PROSITE" id="PS00092">
    <property type="entry name" value="N6_MTASE"/>
    <property type="match status" value="1"/>
</dbReference>
<evidence type="ECO:0000259" key="5">
    <source>
        <dbReference type="Pfam" id="PF05175"/>
    </source>
</evidence>
<evidence type="ECO:0000313" key="6">
    <source>
        <dbReference type="EMBL" id="BAU58901.1"/>
    </source>
</evidence>
<accession>A0A125T2T8</accession>
<evidence type="ECO:0000256" key="4">
    <source>
        <dbReference type="HAMAP-Rule" id="MF_02125"/>
    </source>
</evidence>
<dbReference type="AlphaFoldDB" id="A0A125T2T8"/>
<dbReference type="CDD" id="cd02440">
    <property type="entry name" value="AdoMet_MTases"/>
    <property type="match status" value="1"/>
</dbReference>
<dbReference type="NCBIfam" id="TIGR00536">
    <property type="entry name" value="hemK_fam"/>
    <property type="match status" value="1"/>
</dbReference>
<proteinExistence type="inferred from homology"/>
<dbReference type="InterPro" id="IPR017127">
    <property type="entry name" value="Ribosome_uL3_MTase"/>
</dbReference>
<comment type="similarity">
    <text evidence="4">Belongs to the protein N5-glutamine methyltransferase family. PrmB subfamily.</text>
</comment>
<comment type="function">
    <text evidence="4">Methylates ribosomal protein uL3 on a specific glutamine residue.</text>
</comment>
<dbReference type="SUPFAM" id="SSF53335">
    <property type="entry name" value="S-adenosyl-L-methionine-dependent methyltransferases"/>
    <property type="match status" value="1"/>
</dbReference>
<dbReference type="PIRSF" id="PIRSF037167">
    <property type="entry name" value="Mtase_YfcB_prd"/>
    <property type="match status" value="1"/>
</dbReference>
<gene>
    <name evidence="4 6" type="primary">prmB</name>
    <name evidence="6" type="ORF">HH1059_21920</name>
</gene>
<dbReference type="KEGG" id="hhk:HH1059_21920"/>
<dbReference type="GO" id="GO:0005829">
    <property type="term" value="C:cytosol"/>
    <property type="evidence" value="ECO:0007669"/>
    <property type="project" value="TreeGrafter"/>
</dbReference>
<dbReference type="Gene3D" id="3.40.50.150">
    <property type="entry name" value="Vaccinia Virus protein VP39"/>
    <property type="match status" value="1"/>
</dbReference>
<evidence type="ECO:0000256" key="2">
    <source>
        <dbReference type="ARBA" id="ARBA00022679"/>
    </source>
</evidence>
<comment type="catalytic activity">
    <reaction evidence="4">
        <text>L-glutaminyl-[ribosomal protein uL3] + S-adenosyl-L-methionine = N(5)-methyl-L-glutaminyl-[ribosomal protein uL3] + S-adenosyl-L-homocysteine + H(+)</text>
        <dbReference type="Rhea" id="RHEA:45020"/>
        <dbReference type="Rhea" id="RHEA-COMP:11063"/>
        <dbReference type="Rhea" id="RHEA-COMP:11064"/>
        <dbReference type="ChEBI" id="CHEBI:15378"/>
        <dbReference type="ChEBI" id="CHEBI:30011"/>
        <dbReference type="ChEBI" id="CHEBI:57856"/>
        <dbReference type="ChEBI" id="CHEBI:59789"/>
        <dbReference type="ChEBI" id="CHEBI:61891"/>
        <dbReference type="EC" id="2.1.1.298"/>
    </reaction>
</comment>
<keyword evidence="2 4" id="KW-0808">Transferase</keyword>
<organism evidence="6 7">
    <name type="scientific">Halorhodospira halochloris</name>
    <name type="common">Ectothiorhodospira halochloris</name>
    <dbReference type="NCBI Taxonomy" id="1052"/>
    <lineage>
        <taxon>Bacteria</taxon>
        <taxon>Pseudomonadati</taxon>
        <taxon>Pseudomonadota</taxon>
        <taxon>Gammaproteobacteria</taxon>
        <taxon>Chromatiales</taxon>
        <taxon>Ectothiorhodospiraceae</taxon>
        <taxon>Halorhodospira</taxon>
    </lineage>
</organism>
<name>A0A125T2T8_HALHR</name>
<dbReference type="Gene3D" id="1.10.8.10">
    <property type="entry name" value="DNA helicase RuvA subunit, C-terminal domain"/>
    <property type="match status" value="1"/>
</dbReference>
<sequence length="304" mass="33408">MSESLDYAPAEMETLRDMVRYAASRFNEAGIYFGHGTDNAIDEAAALALFALNLPPDTPEIYWGARLTGAERQAVMDLVRRRIEQRVPLPYITNQIHFAGLPFYVDERVLVPRSPLAELIEQSLQPWVDPHSVSRILEIGTGSGCIAIACAYAFPQARVDATDTSYAALEVAAINIQRHGLGDRVRLFNSDVFADVPDESYQIIITNPPYVDQTAMDALPPEYKHEPLNALAGGDDGLDVVRRIVDGASRYLSEDGILVVEVGDSDDAVAKTFPNLPAMWVELERGGHGVFILAATELKNWHAA</sequence>
<protein>
    <recommendedName>
        <fullName evidence="4">Ribosomal protein uL3 glutamine methyltransferase</fullName>
        <shortName evidence="4">uL3 MTase</shortName>
        <ecNumber evidence="4">2.1.1.298</ecNumber>
    </recommendedName>
    <alternativeName>
        <fullName evidence="4">N5-glutamine methyltransferase PrmB</fullName>
    </alternativeName>
</protein>
<reference evidence="6" key="1">
    <citation type="submission" date="2016-02" db="EMBL/GenBank/DDBJ databases">
        <title>Halorhodospira halochloris DSM-1059 complete genome, version 2.</title>
        <authorList>
            <person name="Tsukatani Y."/>
        </authorList>
    </citation>
    <scope>NUCLEOTIDE SEQUENCE</scope>
    <source>
        <strain evidence="6">DSM 1059</strain>
    </source>
</reference>
<dbReference type="Pfam" id="PF05175">
    <property type="entry name" value="MTS"/>
    <property type="match status" value="1"/>
</dbReference>
<evidence type="ECO:0000313" key="7">
    <source>
        <dbReference type="Proteomes" id="UP000218890"/>
    </source>
</evidence>
<dbReference type="Proteomes" id="UP000218890">
    <property type="component" value="Chromosome"/>
</dbReference>
<evidence type="ECO:0000256" key="1">
    <source>
        <dbReference type="ARBA" id="ARBA00022603"/>
    </source>
</evidence>
<dbReference type="PANTHER" id="PTHR47806:SF1">
    <property type="entry name" value="RIBOSOMAL PROTEIN UL3 GLUTAMINE METHYLTRANSFERASE"/>
    <property type="match status" value="1"/>
</dbReference>
<dbReference type="PANTHER" id="PTHR47806">
    <property type="entry name" value="50S RIBOSOMAL PROTEIN L3 GLUTAMINE METHYLTRANSFERASE"/>
    <property type="match status" value="1"/>
</dbReference>
<dbReference type="EMBL" id="AP017372">
    <property type="protein sequence ID" value="BAU58901.1"/>
    <property type="molecule type" value="Genomic_DNA"/>
</dbReference>
<dbReference type="InterPro" id="IPR007848">
    <property type="entry name" value="Small_mtfrase_dom"/>
</dbReference>
<dbReference type="EC" id="2.1.1.298" evidence="4"/>
<dbReference type="InterPro" id="IPR004556">
    <property type="entry name" value="HemK-like"/>
</dbReference>
<dbReference type="NCBIfam" id="TIGR03533">
    <property type="entry name" value="L3_gln_methyl"/>
    <property type="match status" value="1"/>
</dbReference>
<dbReference type="InterPro" id="IPR002052">
    <property type="entry name" value="DNA_methylase_N6_adenine_CS"/>
</dbReference>
<feature type="domain" description="Methyltransferase small" evidence="5">
    <location>
        <begin position="133"/>
        <end position="216"/>
    </location>
</feature>
<dbReference type="InterPro" id="IPR029063">
    <property type="entry name" value="SAM-dependent_MTases_sf"/>
</dbReference>
<dbReference type="GO" id="GO:0036009">
    <property type="term" value="F:protein-glutamine N-methyltransferase activity"/>
    <property type="evidence" value="ECO:0007669"/>
    <property type="project" value="UniProtKB-UniRule"/>
</dbReference>
<keyword evidence="1 4" id="KW-0489">Methyltransferase</keyword>